<dbReference type="EMBL" id="AP014862">
    <property type="protein sequence ID" value="BAU76917.1"/>
    <property type="molecule type" value="Genomic_DNA"/>
</dbReference>
<gene>
    <name evidence="1" type="ORF">KF707C_52290</name>
</gene>
<reference evidence="2" key="1">
    <citation type="submission" date="2015-05" db="EMBL/GenBank/DDBJ databases">
        <title>Draft genome sequencing of a biphenyl-degrading bacterium, Pseudomonas balearica KF707 (=NBRC110670).</title>
        <authorList>
            <person name="Kimura N."/>
            <person name="Hirose J."/>
            <person name="Watanabe T."/>
            <person name="Suenaga H."/>
            <person name="Fujihara H."/>
            <person name="Noguchi M."/>
            <person name="Hashimoto M."/>
            <person name="Shimodaira J."/>
            <person name="Tsuchikane K."/>
            <person name="Hosoyama A."/>
            <person name="Yamazoe A."/>
            <person name="Fujita N."/>
            <person name="Furukawa K."/>
        </authorList>
    </citation>
    <scope>NUCLEOTIDE SEQUENCE [LARGE SCALE GENOMIC DNA]</scope>
    <source>
        <strain evidence="2">DSM 10086 / NBRC 110670 / KF707</strain>
    </source>
</reference>
<dbReference type="Proteomes" id="UP000218554">
    <property type="component" value="Chromosome"/>
</dbReference>
<proteinExistence type="predicted"/>
<evidence type="ECO:0000313" key="1">
    <source>
        <dbReference type="EMBL" id="BAU76917.1"/>
    </source>
</evidence>
<sequence length="45" mass="4905">MFYSHRLAPEDDVGANLRAECTGIGAERSLPERDLGGTSCSLRRP</sequence>
<dbReference type="AlphaFoldDB" id="A0AAD1FI61"/>
<keyword evidence="2" id="KW-1185">Reference proteome</keyword>
<name>A0AAD1FI61_METFU</name>
<accession>A0AAD1FI61</accession>
<reference evidence="1 2" key="2">
    <citation type="journal article" date="2017" name="Int. J. Syst. Evol. Microbiol.">
        <title>Pseudomonas furukawaii sp. nov., a polychlorinated biphenyl-degrading bacterium isolated from biphenyl-contaminated soil in Japan.</title>
        <authorList>
            <person name="Kimura N."/>
            <person name="Watanabe T."/>
            <person name="Suenaga H."/>
            <person name="Fujihara H."/>
            <person name="Futagami T."/>
            <person name="Goto M."/>
            <person name="Hanada S."/>
            <person name="Hirose J."/>
        </authorList>
    </citation>
    <scope>NUCLEOTIDE SEQUENCE [LARGE SCALE GENOMIC DNA]</scope>
    <source>
        <strain evidence="2">DSM 10086 / NBRC 110670 / KF707</strain>
    </source>
</reference>
<protein>
    <submittedName>
        <fullName evidence="1">Uncharacterized protein</fullName>
    </submittedName>
</protein>
<dbReference type="KEGG" id="pfuw:KF707C_52290"/>
<evidence type="ECO:0000313" key="2">
    <source>
        <dbReference type="Proteomes" id="UP000218554"/>
    </source>
</evidence>
<organism evidence="1 2">
    <name type="scientific">Metapseudomonas furukawaii</name>
    <name type="common">Pseudomonas furukawaii</name>
    <dbReference type="NCBI Taxonomy" id="1149133"/>
    <lineage>
        <taxon>Bacteria</taxon>
        <taxon>Pseudomonadati</taxon>
        <taxon>Pseudomonadota</taxon>
        <taxon>Gammaproteobacteria</taxon>
        <taxon>Pseudomonadales</taxon>
        <taxon>Pseudomonadaceae</taxon>
        <taxon>Metapseudomonas</taxon>
    </lineage>
</organism>